<proteinExistence type="predicted"/>
<organism evidence="1">
    <name type="scientific">marine sediment metagenome</name>
    <dbReference type="NCBI Taxonomy" id="412755"/>
    <lineage>
        <taxon>unclassified sequences</taxon>
        <taxon>metagenomes</taxon>
        <taxon>ecological metagenomes</taxon>
    </lineage>
</organism>
<gene>
    <name evidence="1" type="ORF">LCGC14_0433080</name>
</gene>
<dbReference type="EMBL" id="LAZR01000407">
    <property type="protein sequence ID" value="KKN70282.1"/>
    <property type="molecule type" value="Genomic_DNA"/>
</dbReference>
<reference evidence="1" key="1">
    <citation type="journal article" date="2015" name="Nature">
        <title>Complex archaea that bridge the gap between prokaryotes and eukaryotes.</title>
        <authorList>
            <person name="Spang A."/>
            <person name="Saw J.H."/>
            <person name="Jorgensen S.L."/>
            <person name="Zaremba-Niedzwiedzka K."/>
            <person name="Martijn J."/>
            <person name="Lind A.E."/>
            <person name="van Eijk R."/>
            <person name="Schleper C."/>
            <person name="Guy L."/>
            <person name="Ettema T.J."/>
        </authorList>
    </citation>
    <scope>NUCLEOTIDE SEQUENCE</scope>
</reference>
<name>A0A0F9T602_9ZZZZ</name>
<accession>A0A0F9T602</accession>
<sequence length="39" mass="4572">MTKLTLQMKKEISLQPTISDVMRAGYNFLQDKLYDHDAQ</sequence>
<protein>
    <submittedName>
        <fullName evidence="1">Uncharacterized protein</fullName>
    </submittedName>
</protein>
<comment type="caution">
    <text evidence="1">The sequence shown here is derived from an EMBL/GenBank/DDBJ whole genome shotgun (WGS) entry which is preliminary data.</text>
</comment>
<dbReference type="AlphaFoldDB" id="A0A0F9T602"/>
<evidence type="ECO:0000313" key="1">
    <source>
        <dbReference type="EMBL" id="KKN70282.1"/>
    </source>
</evidence>
<feature type="non-terminal residue" evidence="1">
    <location>
        <position position="39"/>
    </location>
</feature>